<dbReference type="OrthoDB" id="37537at2759"/>
<dbReference type="InterPro" id="IPR023210">
    <property type="entry name" value="NADP_OxRdtase_dom"/>
</dbReference>
<dbReference type="GO" id="GO:0016491">
    <property type="term" value="F:oxidoreductase activity"/>
    <property type="evidence" value="ECO:0007669"/>
    <property type="project" value="UniProtKB-KW"/>
</dbReference>
<dbReference type="PANTHER" id="PTHR43625">
    <property type="entry name" value="AFLATOXIN B1 ALDEHYDE REDUCTASE"/>
    <property type="match status" value="1"/>
</dbReference>
<keyword evidence="1" id="KW-0560">Oxidoreductase</keyword>
<organism evidence="3">
    <name type="scientific">Cryptococcus bacillisporus CA1280</name>
    <dbReference type="NCBI Taxonomy" id="1296109"/>
    <lineage>
        <taxon>Eukaryota</taxon>
        <taxon>Fungi</taxon>
        <taxon>Dikarya</taxon>
        <taxon>Basidiomycota</taxon>
        <taxon>Agaricomycotina</taxon>
        <taxon>Tremellomycetes</taxon>
        <taxon>Tremellales</taxon>
        <taxon>Cryptococcaceae</taxon>
        <taxon>Cryptococcus</taxon>
        <taxon>Cryptococcus gattii species complex</taxon>
    </lineage>
</organism>
<dbReference type="CDD" id="cd19077">
    <property type="entry name" value="AKR_AKR8A1-2"/>
    <property type="match status" value="1"/>
</dbReference>
<evidence type="ECO:0000256" key="1">
    <source>
        <dbReference type="ARBA" id="ARBA00023002"/>
    </source>
</evidence>
<dbReference type="Gene3D" id="3.20.20.100">
    <property type="entry name" value="NADP-dependent oxidoreductase domain"/>
    <property type="match status" value="1"/>
</dbReference>
<name>A0A0D0V9Y8_CRYGA</name>
<dbReference type="GO" id="GO:0005737">
    <property type="term" value="C:cytoplasm"/>
    <property type="evidence" value="ECO:0007669"/>
    <property type="project" value="TreeGrafter"/>
</dbReference>
<dbReference type="InterPro" id="IPR036812">
    <property type="entry name" value="NAD(P)_OxRdtase_dom_sf"/>
</dbReference>
<dbReference type="InterPro" id="IPR050791">
    <property type="entry name" value="Aldo-Keto_reductase"/>
</dbReference>
<dbReference type="HOGENOM" id="CLU_023205_2_1_1"/>
<dbReference type="SUPFAM" id="SSF51430">
    <property type="entry name" value="NAD(P)-linked oxidoreductase"/>
    <property type="match status" value="1"/>
</dbReference>
<dbReference type="AlphaFoldDB" id="A0A0D0V9Y8"/>
<dbReference type="Pfam" id="PF00248">
    <property type="entry name" value="Aldo_ket_red"/>
    <property type="match status" value="1"/>
</dbReference>
<feature type="domain" description="NADP-dependent oxidoreductase" evidence="2">
    <location>
        <begin position="16"/>
        <end position="311"/>
    </location>
</feature>
<proteinExistence type="predicted"/>
<reference evidence="3" key="1">
    <citation type="submission" date="2015-01" db="EMBL/GenBank/DDBJ databases">
        <title>The Genome Sequence of Cryptococcus gattii CA1280.</title>
        <authorList>
            <consortium name="The Broad Institute Genomics Platform"/>
            <person name="Cuomo C."/>
            <person name="Litvintseva A."/>
            <person name="Chen Y."/>
            <person name="Heitman J."/>
            <person name="Sun S."/>
            <person name="Springer D."/>
            <person name="Dromer F."/>
            <person name="Young S."/>
            <person name="Zeng Q."/>
            <person name="Gargeya S."/>
            <person name="Abouelleil A."/>
            <person name="Alvarado L."/>
            <person name="Chapman S.B."/>
            <person name="Gainer-Dewar J."/>
            <person name="Goldberg J."/>
            <person name="Griggs A."/>
            <person name="Gujja S."/>
            <person name="Hansen M."/>
            <person name="Howarth C."/>
            <person name="Imamovic A."/>
            <person name="Larimer J."/>
            <person name="Murphy C."/>
            <person name="Naylor J."/>
            <person name="Pearson M."/>
            <person name="Priest M."/>
            <person name="Roberts A."/>
            <person name="Saif S."/>
            <person name="Shea T."/>
            <person name="Sykes S."/>
            <person name="Wortman J."/>
            <person name="Nusbaum C."/>
            <person name="Birren B."/>
        </authorList>
    </citation>
    <scope>NUCLEOTIDE SEQUENCE [LARGE SCALE GENOMIC DNA]</scope>
    <source>
        <strain evidence="3">CA1280</strain>
    </source>
</reference>
<protein>
    <submittedName>
        <fullName evidence="3">Pyridoxal reductase</fullName>
    </submittedName>
</protein>
<accession>A0A0D0V9Y8</accession>
<evidence type="ECO:0000313" key="3">
    <source>
        <dbReference type="EMBL" id="KIR44386.1"/>
    </source>
</evidence>
<evidence type="ECO:0000259" key="2">
    <source>
        <dbReference type="Pfam" id="PF00248"/>
    </source>
</evidence>
<gene>
    <name evidence="3" type="ORF">I312_06399</name>
</gene>
<dbReference type="EMBL" id="KN848001">
    <property type="protein sequence ID" value="KIR44386.1"/>
    <property type="molecule type" value="Genomic_DNA"/>
</dbReference>
<dbReference type="PANTHER" id="PTHR43625:SF78">
    <property type="entry name" value="PYRIDOXAL REDUCTASE-RELATED"/>
    <property type="match status" value="1"/>
</dbReference>
<sequence>MSTVPTVTVAGKQVSRMGYGLMQLTWNPQPPSQNVSFAAMKAAAESGSTIWSSAAFYGNPGDNFANIKLIAAFFDKYPEYKSKIVLVVKGGVDYADLHPRGTELDFLRTELKEMKRILGDKEIDVYSLARLPEGSVEEIFKGLDALKKEGLFGEVGASEMSAPSLETAHKISPIAINEIEISLFSYDKPIRDAIEWHNTNKIPVFAYSPLGRGFITRTYKSPDDIPEGDFKRYLPRFQGQAFYENLKLVDKLDEIAARKGVSGSQVALAWILSLSNYIIPIPGSSNTKRVAENILSANVTLTYEEKKEINDFMDSFEIQGTRYPAQAMAHLMK</sequence>